<feature type="non-terminal residue" evidence="1">
    <location>
        <position position="409"/>
    </location>
</feature>
<protein>
    <submittedName>
        <fullName evidence="1">Uncharacterized protein</fullName>
    </submittedName>
</protein>
<dbReference type="Proteomes" id="UP001140087">
    <property type="component" value="Unassembled WGS sequence"/>
</dbReference>
<proteinExistence type="predicted"/>
<sequence length="409" mass="46136">MADDEWTGSMSYARDIMISRSRNDTRFGGGGAAAMSARTLPGSVADAQSKGTSSPSGAPSEMTAYHGVGDGVELSDKARPVHETVEDIEITTSRRVWTATTWALTWWVPSPFLNWCGRMKRSDVRMAWREKLAIFIIIVLIWCVLLIIIIGLGLILCPKEHVWTMDDVASHDSPKDAYVTLRGRVYDITGFLNQKHGTSSYPAAKDLMVMFAGQEINASFPLAVRTACPALVSRKTDPSHSMYLSSANINDVTVFPFMHRVGDMASSKELSDQSFYAKYVVPTMNTFKLGDVVWNYDWVRSMHKDQGRYWRVINQEVFNLDDYFATVESPANSNSNDKWRFLNSHIENMFDDKGAASTDITDQWEKIPWSAQERKASYSCMKNLFYVGRVDDRSSVRCLFTNYMLLAFA</sequence>
<gene>
    <name evidence="1" type="ORF">H4R21_005566</name>
</gene>
<comment type="caution">
    <text evidence="1">The sequence shown here is derived from an EMBL/GenBank/DDBJ whole genome shotgun (WGS) entry which is preliminary data.</text>
</comment>
<name>A0ACC1KSJ1_9FUNG</name>
<dbReference type="EMBL" id="JANBUN010002572">
    <property type="protein sequence ID" value="KAJ2794269.1"/>
    <property type="molecule type" value="Genomic_DNA"/>
</dbReference>
<keyword evidence="2" id="KW-1185">Reference proteome</keyword>
<reference evidence="1" key="1">
    <citation type="submission" date="2022-07" db="EMBL/GenBank/DDBJ databases">
        <title>Phylogenomic reconstructions and comparative analyses of Kickxellomycotina fungi.</title>
        <authorList>
            <person name="Reynolds N.K."/>
            <person name="Stajich J.E."/>
            <person name="Barry K."/>
            <person name="Grigoriev I.V."/>
            <person name="Crous P."/>
            <person name="Smith M.E."/>
        </authorList>
    </citation>
    <scope>NUCLEOTIDE SEQUENCE</scope>
    <source>
        <strain evidence="1">BCRC 34780</strain>
    </source>
</reference>
<evidence type="ECO:0000313" key="1">
    <source>
        <dbReference type="EMBL" id="KAJ2794269.1"/>
    </source>
</evidence>
<accession>A0ACC1KSJ1</accession>
<evidence type="ECO:0000313" key="2">
    <source>
        <dbReference type="Proteomes" id="UP001140087"/>
    </source>
</evidence>
<organism evidence="1 2">
    <name type="scientific">Coemansia helicoidea</name>
    <dbReference type="NCBI Taxonomy" id="1286919"/>
    <lineage>
        <taxon>Eukaryota</taxon>
        <taxon>Fungi</taxon>
        <taxon>Fungi incertae sedis</taxon>
        <taxon>Zoopagomycota</taxon>
        <taxon>Kickxellomycotina</taxon>
        <taxon>Kickxellomycetes</taxon>
        <taxon>Kickxellales</taxon>
        <taxon>Kickxellaceae</taxon>
        <taxon>Coemansia</taxon>
    </lineage>
</organism>